<dbReference type="Proteomes" id="UP000241193">
    <property type="component" value="Unassembled WGS sequence"/>
</dbReference>
<name>A0A2T4IBI6_9RHOO</name>
<reference evidence="1 2" key="2">
    <citation type="submission" date="2018-04" db="EMBL/GenBank/DDBJ databases">
        <title>Thauera lacus sp. nov., isolated from an saline lake in Inner Mongolia, China.</title>
        <authorList>
            <person name="Liang Q.-Y."/>
        </authorList>
    </citation>
    <scope>NUCLEOTIDE SEQUENCE [LARGE SCALE GENOMIC DNA]</scope>
    <source>
        <strain evidence="1 2">D20</strain>
    </source>
</reference>
<reference evidence="1 2" key="1">
    <citation type="submission" date="2018-03" db="EMBL/GenBank/DDBJ databases">
        <authorList>
            <person name="Keele B.F."/>
        </authorList>
    </citation>
    <scope>NUCLEOTIDE SEQUENCE [LARGE SCALE GENOMIC DNA]</scope>
    <source>
        <strain evidence="1 2">D20</strain>
    </source>
</reference>
<dbReference type="AlphaFoldDB" id="A0A2T4IBI6"/>
<sequence>MQDFDRRFDKAFSMVAFAANRHLIEHMRRVSQGLELDLETVMIWGILAHLNVARSITPGAAPADILDENGYLLGPKHPVRTIDIVQVAGLPKETVRRKLERLRDAGKAQRDADGRWQVCASGVDDSVIEFTRETVKRLLSTARTIEDMLRRVELD</sequence>
<evidence type="ECO:0008006" key="3">
    <source>
        <dbReference type="Google" id="ProtNLM"/>
    </source>
</evidence>
<protein>
    <recommendedName>
        <fullName evidence="3">HTH marR-type domain-containing protein</fullName>
    </recommendedName>
</protein>
<gene>
    <name evidence="1" type="ORF">C8261_16000</name>
</gene>
<dbReference type="EMBL" id="PZKC01000018">
    <property type="protein sequence ID" value="PTD95131.1"/>
    <property type="molecule type" value="Genomic_DNA"/>
</dbReference>
<keyword evidence="2" id="KW-1185">Reference proteome</keyword>
<evidence type="ECO:0000313" key="1">
    <source>
        <dbReference type="EMBL" id="PTD95131.1"/>
    </source>
</evidence>
<dbReference type="SUPFAM" id="SSF46785">
    <property type="entry name" value="Winged helix' DNA-binding domain"/>
    <property type="match status" value="1"/>
</dbReference>
<dbReference type="OrthoDB" id="8526929at2"/>
<proteinExistence type="predicted"/>
<dbReference type="InterPro" id="IPR036390">
    <property type="entry name" value="WH_DNA-bd_sf"/>
</dbReference>
<dbReference type="RefSeq" id="WP_107494735.1">
    <property type="nucleotide sequence ID" value="NZ_PZKC01000018.1"/>
</dbReference>
<evidence type="ECO:0000313" key="2">
    <source>
        <dbReference type="Proteomes" id="UP000241193"/>
    </source>
</evidence>
<comment type="caution">
    <text evidence="1">The sequence shown here is derived from an EMBL/GenBank/DDBJ whole genome shotgun (WGS) entry which is preliminary data.</text>
</comment>
<accession>A0A2T4IBI6</accession>
<organism evidence="1 2">
    <name type="scientific">Pseudothauera lacus</name>
    <dbReference type="NCBI Taxonomy" id="2136175"/>
    <lineage>
        <taxon>Bacteria</taxon>
        <taxon>Pseudomonadati</taxon>
        <taxon>Pseudomonadota</taxon>
        <taxon>Betaproteobacteria</taxon>
        <taxon>Rhodocyclales</taxon>
        <taxon>Zoogloeaceae</taxon>
        <taxon>Pseudothauera</taxon>
    </lineage>
</organism>